<gene>
    <name evidence="7" type="ORF">G7057_05800</name>
</gene>
<dbReference type="AlphaFoldDB" id="A0A6G7K9Q9"/>
<comment type="subcellular location">
    <subcellularLocation>
        <location evidence="1">Membrane</location>
        <topology evidence="1">Multi-pass membrane protein</topology>
    </subcellularLocation>
</comment>
<evidence type="ECO:0000256" key="1">
    <source>
        <dbReference type="ARBA" id="ARBA00004141"/>
    </source>
</evidence>
<evidence type="ECO:0000259" key="6">
    <source>
        <dbReference type="Pfam" id="PF12698"/>
    </source>
</evidence>
<dbReference type="GO" id="GO:0140359">
    <property type="term" value="F:ABC-type transporter activity"/>
    <property type="evidence" value="ECO:0007669"/>
    <property type="project" value="InterPro"/>
</dbReference>
<evidence type="ECO:0000313" key="8">
    <source>
        <dbReference type="Proteomes" id="UP000501451"/>
    </source>
</evidence>
<feature type="transmembrane region" description="Helical" evidence="5">
    <location>
        <begin position="21"/>
        <end position="38"/>
    </location>
</feature>
<keyword evidence="2 5" id="KW-0812">Transmembrane</keyword>
<dbReference type="GO" id="GO:0016020">
    <property type="term" value="C:membrane"/>
    <property type="evidence" value="ECO:0007669"/>
    <property type="project" value="UniProtKB-SubCell"/>
</dbReference>
<evidence type="ECO:0000256" key="5">
    <source>
        <dbReference type="SAM" id="Phobius"/>
    </source>
</evidence>
<dbReference type="EMBL" id="CP049740">
    <property type="protein sequence ID" value="QII82009.1"/>
    <property type="molecule type" value="Genomic_DNA"/>
</dbReference>
<feature type="transmembrane region" description="Helical" evidence="5">
    <location>
        <begin position="93"/>
        <end position="115"/>
    </location>
</feature>
<sequence>MLNRTVTLIWLRAQMLLSNKNLLIQIAMPYALALLYKKFLNPSGGNTIEILFTCLGMSFAFSLGNMVSNIISEEKEKNNLKTLILSGVGSSEYIISTLFFPIILGVLTIVSFPLLVESNLGNNYLNYWIVSVLTAIAVVLLNLSIALLSSSQSKTQINTLPVIFITSLLPMFSLSNHTLEKINSYSFMGSYTEFFVSLTKNSDYSIKSESFYVLLAWLIVLLALNMVAFKMNLSGKVTKKTKKLNLGYLFLKKSI</sequence>
<feature type="transmembrane region" description="Helical" evidence="5">
    <location>
        <begin position="160"/>
        <end position="179"/>
    </location>
</feature>
<evidence type="ECO:0000256" key="4">
    <source>
        <dbReference type="ARBA" id="ARBA00023136"/>
    </source>
</evidence>
<dbReference type="Pfam" id="PF12698">
    <property type="entry name" value="ABC2_membrane_3"/>
    <property type="match status" value="1"/>
</dbReference>
<proteinExistence type="predicted"/>
<accession>A0A6G7K9Q9</accession>
<feature type="transmembrane region" description="Helical" evidence="5">
    <location>
        <begin position="50"/>
        <end position="72"/>
    </location>
</feature>
<feature type="transmembrane region" description="Helical" evidence="5">
    <location>
        <begin position="211"/>
        <end position="233"/>
    </location>
</feature>
<keyword evidence="8" id="KW-1185">Reference proteome</keyword>
<keyword evidence="3 5" id="KW-1133">Transmembrane helix</keyword>
<keyword evidence="4 5" id="KW-0472">Membrane</keyword>
<evidence type="ECO:0000256" key="2">
    <source>
        <dbReference type="ARBA" id="ARBA00022692"/>
    </source>
</evidence>
<dbReference type="RefSeq" id="WP_166161983.1">
    <property type="nucleotide sequence ID" value="NZ_CP049740.1"/>
</dbReference>
<reference evidence="7 8" key="1">
    <citation type="journal article" date="2017" name="Int. J. Syst. Evol. Microbiol.">
        <title>Jeotgalibaca porci sp. nov. and Jeotgalibaca arthritidis sp. nov., isolated from pigs, and emended description of the genus Jeotgalibaca.</title>
        <authorList>
            <person name="Zamora L."/>
            <person name="Perez-Sancho M."/>
            <person name="Dominguez L."/>
            <person name="Fernandez-Garayzabal J.F."/>
            <person name="Vela A.I."/>
        </authorList>
    </citation>
    <scope>NUCLEOTIDE SEQUENCE [LARGE SCALE GENOMIC DNA]</scope>
    <source>
        <strain evidence="7 8">CECT 9157</strain>
    </source>
</reference>
<dbReference type="KEGG" id="jar:G7057_05800"/>
<name>A0A6G7K9Q9_9LACT</name>
<evidence type="ECO:0000256" key="3">
    <source>
        <dbReference type="ARBA" id="ARBA00022989"/>
    </source>
</evidence>
<feature type="domain" description="ABC-2 type transporter transmembrane" evidence="6">
    <location>
        <begin position="43"/>
        <end position="225"/>
    </location>
</feature>
<dbReference type="InterPro" id="IPR013525">
    <property type="entry name" value="ABC2_TM"/>
</dbReference>
<evidence type="ECO:0000313" key="7">
    <source>
        <dbReference type="EMBL" id="QII82009.1"/>
    </source>
</evidence>
<organism evidence="7 8">
    <name type="scientific">Jeotgalibaca arthritidis</name>
    <dbReference type="NCBI Taxonomy" id="1868794"/>
    <lineage>
        <taxon>Bacteria</taxon>
        <taxon>Bacillati</taxon>
        <taxon>Bacillota</taxon>
        <taxon>Bacilli</taxon>
        <taxon>Lactobacillales</taxon>
        <taxon>Carnobacteriaceae</taxon>
        <taxon>Jeotgalibaca</taxon>
    </lineage>
</organism>
<protein>
    <submittedName>
        <fullName evidence="7">ABC transporter permease</fullName>
    </submittedName>
</protein>
<feature type="transmembrane region" description="Helical" evidence="5">
    <location>
        <begin position="127"/>
        <end position="148"/>
    </location>
</feature>
<dbReference type="Proteomes" id="UP000501451">
    <property type="component" value="Chromosome"/>
</dbReference>